<dbReference type="PANTHER" id="PTHR21485:SF6">
    <property type="entry name" value="N-ACYLNEURAMINATE CYTIDYLYLTRANSFERASE-RELATED"/>
    <property type="match status" value="1"/>
</dbReference>
<organism evidence="1 2">
    <name type="scientific">Flavobacterium cauense R2A-7</name>
    <dbReference type="NCBI Taxonomy" id="1341154"/>
    <lineage>
        <taxon>Bacteria</taxon>
        <taxon>Pseudomonadati</taxon>
        <taxon>Bacteroidota</taxon>
        <taxon>Flavobacteriia</taxon>
        <taxon>Flavobacteriales</taxon>
        <taxon>Flavobacteriaceae</taxon>
        <taxon>Flavobacterium</taxon>
    </lineage>
</organism>
<dbReference type="GO" id="GO:0008781">
    <property type="term" value="F:N-acylneuraminate cytidylyltransferase activity"/>
    <property type="evidence" value="ECO:0007669"/>
    <property type="project" value="TreeGrafter"/>
</dbReference>
<keyword evidence="1" id="KW-0548">Nucleotidyltransferase</keyword>
<sequence>MRILAVIPARGGSKGVPGKNIKILGDKPLIAYSIESAKKSRLLSEIMVTTDDEAIAGVALQWGANIPFIRPKELAEDTTPTLAVIQHALEFYESRGDFFDAVCLLQPTSPFREDGFIDAAIAKFIESNADSLVSVLPVPHEYNPHWTFETNESGFLKIATGDEKLISRRQDLPKAYHRDGAVYIMKTDIVKQDSLYGKQLTYIESNPENYVNIDTLQDWEKATLLIKK</sequence>
<proteinExistence type="predicted"/>
<dbReference type="AlphaFoldDB" id="V6S266"/>
<comment type="caution">
    <text evidence="1">The sequence shown here is derived from an EMBL/GenBank/DDBJ whole genome shotgun (WGS) entry which is preliminary data.</text>
</comment>
<dbReference type="PANTHER" id="PTHR21485">
    <property type="entry name" value="HAD SUPERFAMILY MEMBERS CMAS AND KDSC"/>
    <property type="match status" value="1"/>
</dbReference>
<dbReference type="InterPro" id="IPR050793">
    <property type="entry name" value="CMP-NeuNAc_synthase"/>
</dbReference>
<dbReference type="RefSeq" id="WP_023570263.1">
    <property type="nucleotide sequence ID" value="NZ_AVBI01000012.1"/>
</dbReference>
<dbReference type="InterPro" id="IPR003329">
    <property type="entry name" value="Cytidylyl_trans"/>
</dbReference>
<reference evidence="1 2" key="1">
    <citation type="journal article" date="2015" name="Stand. Genomic Sci.">
        <title>Genomic Encyclopedia of Bacterial and Archaeal Type Strains, Phase III: the genomes of soil and plant-associated and newly described type strains.</title>
        <authorList>
            <person name="Whitman W.B."/>
            <person name="Woyke T."/>
            <person name="Klenk H.P."/>
            <person name="Zhou Y."/>
            <person name="Lilburn T.G."/>
            <person name="Beck B.J."/>
            <person name="De Vos P."/>
            <person name="Vandamme P."/>
            <person name="Eisen J.A."/>
            <person name="Garrity G."/>
            <person name="Hugenholtz P."/>
            <person name="Kyrpides N.C."/>
        </authorList>
    </citation>
    <scope>NUCLEOTIDE SEQUENCE [LARGE SCALE GENOMIC DNA]</scope>
    <source>
        <strain evidence="1 2">CGMCC 1.7270</strain>
    </source>
</reference>
<dbReference type="STRING" id="1341154.FCR2A7T_11040"/>
<dbReference type="Gene3D" id="3.90.550.10">
    <property type="entry name" value="Spore Coat Polysaccharide Biosynthesis Protein SpsA, Chain A"/>
    <property type="match status" value="1"/>
</dbReference>
<accession>V6S266</accession>
<dbReference type="OrthoDB" id="9805604at2"/>
<evidence type="ECO:0000313" key="1">
    <source>
        <dbReference type="EMBL" id="TWI12131.1"/>
    </source>
</evidence>
<evidence type="ECO:0000313" key="2">
    <source>
        <dbReference type="Proteomes" id="UP000319848"/>
    </source>
</evidence>
<protein>
    <submittedName>
        <fullName evidence="1">N-acylneuraminate cytidylyltransferase</fullName>
    </submittedName>
</protein>
<dbReference type="SUPFAM" id="SSF53448">
    <property type="entry name" value="Nucleotide-diphospho-sugar transferases"/>
    <property type="match status" value="1"/>
</dbReference>
<keyword evidence="1" id="KW-0808">Transferase</keyword>
<dbReference type="EMBL" id="VLKQ01000007">
    <property type="protein sequence ID" value="TWI12131.1"/>
    <property type="molecule type" value="Genomic_DNA"/>
</dbReference>
<dbReference type="CDD" id="cd02513">
    <property type="entry name" value="CMP-NeuAc_Synthase"/>
    <property type="match status" value="1"/>
</dbReference>
<dbReference type="Pfam" id="PF02348">
    <property type="entry name" value="CTP_transf_3"/>
    <property type="match status" value="1"/>
</dbReference>
<name>V6S266_9FLAO</name>
<gene>
    <name evidence="1" type="ORF">IP98_01705</name>
</gene>
<keyword evidence="2" id="KW-1185">Reference proteome</keyword>
<dbReference type="Proteomes" id="UP000319848">
    <property type="component" value="Unassembled WGS sequence"/>
</dbReference>
<dbReference type="InterPro" id="IPR029044">
    <property type="entry name" value="Nucleotide-diphossugar_trans"/>
</dbReference>